<keyword evidence="4" id="KW-1185">Reference proteome</keyword>
<feature type="compositionally biased region" description="Basic and acidic residues" evidence="2">
    <location>
        <begin position="267"/>
        <end position="282"/>
    </location>
</feature>
<dbReference type="Proteomes" id="UP000006352">
    <property type="component" value="Unassembled WGS sequence"/>
</dbReference>
<evidence type="ECO:0000313" key="3">
    <source>
        <dbReference type="EMBL" id="CCM02075.1"/>
    </source>
</evidence>
<feature type="region of interest" description="Disordered" evidence="2">
    <location>
        <begin position="262"/>
        <end position="282"/>
    </location>
</feature>
<evidence type="ECO:0000256" key="2">
    <source>
        <dbReference type="SAM" id="MobiDB-lite"/>
    </source>
</evidence>
<keyword evidence="1" id="KW-0175">Coiled coil</keyword>
<feature type="region of interest" description="Disordered" evidence="2">
    <location>
        <begin position="1"/>
        <end position="31"/>
    </location>
</feature>
<gene>
    <name evidence="3" type="ORF">FIBRA_04152</name>
</gene>
<dbReference type="OrthoDB" id="2749714at2759"/>
<feature type="region of interest" description="Disordered" evidence="2">
    <location>
        <begin position="167"/>
        <end position="194"/>
    </location>
</feature>
<feature type="coiled-coil region" evidence="1">
    <location>
        <begin position="309"/>
        <end position="343"/>
    </location>
</feature>
<accession>J4GNY3</accession>
<name>J4GNY3_9APHY</name>
<dbReference type="GeneID" id="24096986"/>
<feature type="coiled-coil region" evidence="1">
    <location>
        <begin position="206"/>
        <end position="240"/>
    </location>
</feature>
<proteinExistence type="predicted"/>
<protein>
    <submittedName>
        <fullName evidence="3">Uncharacterized protein</fullName>
    </submittedName>
</protein>
<dbReference type="EMBL" id="HE797062">
    <property type="protein sequence ID" value="CCM02075.1"/>
    <property type="molecule type" value="Genomic_DNA"/>
</dbReference>
<reference evidence="3 4" key="1">
    <citation type="journal article" date="2012" name="Appl. Environ. Microbiol.">
        <title>Short-read sequencing for genomic analysis of the brown rot fungus Fibroporia radiculosa.</title>
        <authorList>
            <person name="Tang J.D."/>
            <person name="Perkins A.D."/>
            <person name="Sonstegard T.S."/>
            <person name="Schroeder S.G."/>
            <person name="Burgess S.C."/>
            <person name="Diehl S.V."/>
        </authorList>
    </citation>
    <scope>NUCLEOTIDE SEQUENCE [LARGE SCALE GENOMIC DNA]</scope>
    <source>
        <strain evidence="3 4">TFFH 294</strain>
    </source>
</reference>
<dbReference type="AlphaFoldDB" id="J4GNY3"/>
<evidence type="ECO:0000313" key="4">
    <source>
        <dbReference type="Proteomes" id="UP000006352"/>
    </source>
</evidence>
<organism evidence="3 4">
    <name type="scientific">Fibroporia radiculosa</name>
    <dbReference type="NCBI Taxonomy" id="599839"/>
    <lineage>
        <taxon>Eukaryota</taxon>
        <taxon>Fungi</taxon>
        <taxon>Dikarya</taxon>
        <taxon>Basidiomycota</taxon>
        <taxon>Agaricomycotina</taxon>
        <taxon>Agaricomycetes</taxon>
        <taxon>Polyporales</taxon>
        <taxon>Fibroporiaceae</taxon>
        <taxon>Fibroporia</taxon>
    </lineage>
</organism>
<dbReference type="RefSeq" id="XP_012181358.1">
    <property type="nucleotide sequence ID" value="XM_012325968.1"/>
</dbReference>
<evidence type="ECO:0000256" key="1">
    <source>
        <dbReference type="SAM" id="Coils"/>
    </source>
</evidence>
<dbReference type="STRING" id="599839.J4GNY3"/>
<sequence>MAPPPVTKPMPALNGHEVNAPGPNSSASKELSYEERRTMWVDRIKLLSEAVVAYGDFARLQKEAEQRDRLSQAWRSAGLSEDNKARLSILASDTALKRDARKAELNKIHARLVDTDFWPTNEKSPPSLADSHKDMHATIAELKGSVANLHQLLEQIRAEIPKSLDIKPTPVDIPAGGSDATRPAKRRRVSVSEDDAILQQVDQKQTSNAEQATDELRDRLLLLEQQLSEIQNEIAEHDNDLLYSMEEMLQSRLETGNNISEGAQASTRDERIGPPDKAHGNEHLGQELDILGGQVEELAVEVANIITRMNASDSEYAKLRTENEHLRKRIDDLEQRYKSDMDRFQTNKLEMQALSAAVTSFMTQAKPSPMLQFPAIEDILTEVRPAVLQSLQADVKPLLQTTHENLSNMLQEQHNMVYAAVMSKMTPAIDSMRAVSTWLERLHTGEIDAVETLNTSG</sequence>
<dbReference type="InParanoid" id="J4GNY3"/>
<dbReference type="HOGENOM" id="CLU_598565_0_0_1"/>